<reference evidence="3 4" key="1">
    <citation type="submission" date="2016-07" db="EMBL/GenBank/DDBJ databases">
        <authorList>
            <person name="Townsley L."/>
            <person name="Shank E.A."/>
        </authorList>
    </citation>
    <scope>NUCLEOTIDE SEQUENCE [LARGE SCALE GENOMIC DNA]</scope>
    <source>
        <strain evidence="3 4">CH01</strain>
    </source>
</reference>
<organism evidence="3 4">
    <name type="scientific">Gottfriedia luciferensis</name>
    <dbReference type="NCBI Taxonomy" id="178774"/>
    <lineage>
        <taxon>Bacteria</taxon>
        <taxon>Bacillati</taxon>
        <taxon>Bacillota</taxon>
        <taxon>Bacilli</taxon>
        <taxon>Bacillales</taxon>
        <taxon>Bacillaceae</taxon>
        <taxon>Gottfriedia</taxon>
    </lineage>
</organism>
<dbReference type="CDD" id="cd03414">
    <property type="entry name" value="CbiX_SirB_C"/>
    <property type="match status" value="1"/>
</dbReference>
<protein>
    <submittedName>
        <fullName evidence="3">Cobalamin biosynthesis protein CbiX</fullName>
    </submittedName>
</protein>
<comment type="caution">
    <text evidence="3">The sequence shown here is derived from an EMBL/GenBank/DDBJ whole genome shotgun (WGS) entry which is preliminary data.</text>
</comment>
<dbReference type="RefSeq" id="WP_069032173.1">
    <property type="nucleotide sequence ID" value="NZ_MDKC01000001.1"/>
</dbReference>
<evidence type="ECO:0000313" key="3">
    <source>
        <dbReference type="EMBL" id="ODG93996.1"/>
    </source>
</evidence>
<dbReference type="Proteomes" id="UP000094580">
    <property type="component" value="Unassembled WGS sequence"/>
</dbReference>
<name>A0ABX2ZW86_9BACI</name>
<dbReference type="SUPFAM" id="SSF53800">
    <property type="entry name" value="Chelatase"/>
    <property type="match status" value="1"/>
</dbReference>
<dbReference type="CDD" id="cd03416">
    <property type="entry name" value="CbiX_SirB_N"/>
    <property type="match status" value="1"/>
</dbReference>
<sequence length="238" mass="27294">MFDAVVYIGHGSRRQEGNQQFIHYIQSVIKEIPVQKQEYAFLELVEPTIQQTLEKMIVEGARNIVVVPVLLFAAGHYKRDIPVEINRILKRFSHVNITITEPFGIHEKMIQLVQKRVQAACGTSNAAIILVGRGSSDKEPIEMLQQIGNAVESRINVPVRVAFLTAGNPKLEDTIKNMSKEFKRIFVMPYLLFTGLLLEKIKKRISNVNEKFYLCENLQFDELMSQALIERIEEKLKI</sequence>
<accession>A0ABX2ZW86</accession>
<evidence type="ECO:0000256" key="1">
    <source>
        <dbReference type="ARBA" id="ARBA00022723"/>
    </source>
</evidence>
<keyword evidence="1" id="KW-0479">Metal-binding</keyword>
<dbReference type="InterPro" id="IPR050963">
    <property type="entry name" value="Sirohydro_Cobaltochel/CbiX"/>
</dbReference>
<keyword evidence="4" id="KW-1185">Reference proteome</keyword>
<dbReference type="PANTHER" id="PTHR33542">
    <property type="entry name" value="SIROHYDROCHLORIN FERROCHELATASE, CHLOROPLASTIC"/>
    <property type="match status" value="1"/>
</dbReference>
<dbReference type="Gene3D" id="3.40.50.1400">
    <property type="match status" value="2"/>
</dbReference>
<evidence type="ECO:0000256" key="2">
    <source>
        <dbReference type="ARBA" id="ARBA00023239"/>
    </source>
</evidence>
<dbReference type="PANTHER" id="PTHR33542:SF3">
    <property type="entry name" value="SIROHYDROCHLORIN FERROCHELATASE, CHLOROPLASTIC"/>
    <property type="match status" value="1"/>
</dbReference>
<dbReference type="EMBL" id="MDKC01000001">
    <property type="protein sequence ID" value="ODG93996.1"/>
    <property type="molecule type" value="Genomic_DNA"/>
</dbReference>
<evidence type="ECO:0000313" key="4">
    <source>
        <dbReference type="Proteomes" id="UP000094580"/>
    </source>
</evidence>
<gene>
    <name evidence="3" type="ORF">BED47_02155</name>
</gene>
<proteinExistence type="predicted"/>
<dbReference type="InterPro" id="IPR002762">
    <property type="entry name" value="CbiX-like"/>
</dbReference>
<dbReference type="Pfam" id="PF01903">
    <property type="entry name" value="CbiX"/>
    <property type="match status" value="2"/>
</dbReference>
<keyword evidence="2" id="KW-0456">Lyase</keyword>